<feature type="transmembrane region" description="Helical" evidence="1">
    <location>
        <begin position="214"/>
        <end position="231"/>
    </location>
</feature>
<evidence type="ECO:0000259" key="2">
    <source>
        <dbReference type="Pfam" id="PF19053"/>
    </source>
</evidence>
<dbReference type="Gene3D" id="3.10.20.90">
    <property type="entry name" value="Phosphatidylinositol 3-kinase Catalytic Subunit, Chain A, domain 1"/>
    <property type="match status" value="1"/>
</dbReference>
<feature type="transmembrane region" description="Helical" evidence="1">
    <location>
        <begin position="371"/>
        <end position="392"/>
    </location>
</feature>
<keyword evidence="1" id="KW-1133">Transmembrane helix</keyword>
<evidence type="ECO:0000313" key="4">
    <source>
        <dbReference type="Proteomes" id="UP001595872"/>
    </source>
</evidence>
<feature type="transmembrane region" description="Helical" evidence="1">
    <location>
        <begin position="413"/>
        <end position="432"/>
    </location>
</feature>
<proteinExistence type="predicted"/>
<feature type="transmembrane region" description="Helical" evidence="1">
    <location>
        <begin position="131"/>
        <end position="153"/>
    </location>
</feature>
<dbReference type="Proteomes" id="UP001595872">
    <property type="component" value="Unassembled WGS sequence"/>
</dbReference>
<feature type="transmembrane region" description="Helical" evidence="1">
    <location>
        <begin position="313"/>
        <end position="335"/>
    </location>
</feature>
<dbReference type="RefSeq" id="WP_378263514.1">
    <property type="nucleotide sequence ID" value="NZ_JBHSIT010000014.1"/>
</dbReference>
<dbReference type="InterPro" id="IPR024962">
    <property type="entry name" value="YukD-like"/>
</dbReference>
<dbReference type="InterPro" id="IPR044049">
    <property type="entry name" value="EccD_transm"/>
</dbReference>
<feature type="domain" description="EccD-like transmembrane" evidence="2">
    <location>
        <begin position="107"/>
        <end position="431"/>
    </location>
</feature>
<feature type="transmembrane region" description="Helical" evidence="1">
    <location>
        <begin position="285"/>
        <end position="307"/>
    </location>
</feature>
<feature type="transmembrane region" description="Helical" evidence="1">
    <location>
        <begin position="243"/>
        <end position="264"/>
    </location>
</feature>
<sequence length="435" mass="44538">MTLVGERRRVDVVLPSREPVGALMPDILDLLGDPVRQPAQLRHLVTAAGDVLLGDATLADHAVRDGAVLRLVRSDEPLPTPVVHEVPEAVDGALATHALRWSPDAARWTAIITFALAVLFAGIVLNRSHGGVPASAATIASGLAALVGGLGVGLTRKAPLGTALSLGGGALVSVGVWALTVDRGWPGWSHPAGLALVTGTVLVALCWSSPLGRGGLLGGAVVLLLGVVGITCEASDLTLAQTGAVLAIVCAVLLTTMLRGALALSGLTTLDDQRTGGAPVPRVDVLTALAAAHRSLLIATLAVAVAAGTAGTMVIVTFDAWSAVTALLLSVIVASRARVFPLVPQKAVLWLASIVSYAAVAYGWAEQVSWGAYPGTGMLLALALLPVVVLTATPPEHLRARLRRIANRIEATAVIALIPVALGTFGVFTRLLHTF</sequence>
<protein>
    <submittedName>
        <fullName evidence="3">EsaB/YukD family protein</fullName>
    </submittedName>
</protein>
<reference evidence="4" key="1">
    <citation type="journal article" date="2019" name="Int. J. Syst. Evol. Microbiol.">
        <title>The Global Catalogue of Microorganisms (GCM) 10K type strain sequencing project: providing services to taxonomists for standard genome sequencing and annotation.</title>
        <authorList>
            <consortium name="The Broad Institute Genomics Platform"/>
            <consortium name="The Broad Institute Genome Sequencing Center for Infectious Disease"/>
            <person name="Wu L."/>
            <person name="Ma J."/>
        </authorList>
    </citation>
    <scope>NUCLEOTIDE SEQUENCE [LARGE SCALE GENOMIC DNA]</scope>
    <source>
        <strain evidence="4">KLKA75</strain>
    </source>
</reference>
<keyword evidence="1" id="KW-0472">Membrane</keyword>
<feature type="transmembrane region" description="Helical" evidence="1">
    <location>
        <begin position="105"/>
        <end position="125"/>
    </location>
</feature>
<name>A0ABV9UAS2_9ACTN</name>
<keyword evidence="4" id="KW-1185">Reference proteome</keyword>
<dbReference type="EMBL" id="JBHSIT010000014">
    <property type="protein sequence ID" value="MFC4913018.1"/>
    <property type="molecule type" value="Genomic_DNA"/>
</dbReference>
<accession>A0ABV9UAS2</accession>
<evidence type="ECO:0000313" key="3">
    <source>
        <dbReference type="EMBL" id="MFC4913018.1"/>
    </source>
</evidence>
<gene>
    <name evidence="3" type="ORF">ACFPCY_37365</name>
</gene>
<evidence type="ECO:0000256" key="1">
    <source>
        <dbReference type="SAM" id="Phobius"/>
    </source>
</evidence>
<feature type="transmembrane region" description="Helical" evidence="1">
    <location>
        <begin position="347"/>
        <end position="365"/>
    </location>
</feature>
<organism evidence="3 4">
    <name type="scientific">Actinomadura gamaensis</name>
    <dbReference type="NCBI Taxonomy" id="1763541"/>
    <lineage>
        <taxon>Bacteria</taxon>
        <taxon>Bacillati</taxon>
        <taxon>Actinomycetota</taxon>
        <taxon>Actinomycetes</taxon>
        <taxon>Streptosporangiales</taxon>
        <taxon>Thermomonosporaceae</taxon>
        <taxon>Actinomadura</taxon>
    </lineage>
</organism>
<keyword evidence="1" id="KW-0812">Transmembrane</keyword>
<dbReference type="Pfam" id="PF08817">
    <property type="entry name" value="YukD"/>
    <property type="match status" value="1"/>
</dbReference>
<dbReference type="Pfam" id="PF19053">
    <property type="entry name" value="EccD"/>
    <property type="match status" value="1"/>
</dbReference>
<comment type="caution">
    <text evidence="3">The sequence shown here is derived from an EMBL/GenBank/DDBJ whole genome shotgun (WGS) entry which is preliminary data.</text>
</comment>
<feature type="transmembrane region" description="Helical" evidence="1">
    <location>
        <begin position="187"/>
        <end position="207"/>
    </location>
</feature>
<feature type="transmembrane region" description="Helical" evidence="1">
    <location>
        <begin position="160"/>
        <end position="181"/>
    </location>
</feature>